<comment type="caution">
    <text evidence="1">The sequence shown here is derived from an EMBL/GenBank/DDBJ whole genome shotgun (WGS) entry which is preliminary data.</text>
</comment>
<dbReference type="Proteomes" id="UP000429595">
    <property type="component" value="Unassembled WGS sequence"/>
</dbReference>
<reference evidence="1 2" key="1">
    <citation type="submission" date="2019-10" db="EMBL/GenBank/DDBJ databases">
        <title>Bacillus aerolatum sp. nov., isolated from bioaerosol of sport playgrounds.</title>
        <authorList>
            <person name="Chen P."/>
            <person name="Zhang G."/>
        </authorList>
    </citation>
    <scope>NUCLEOTIDE SEQUENCE [LARGE SCALE GENOMIC DNA]</scope>
    <source>
        <strain evidence="1 2">CX253</strain>
    </source>
</reference>
<dbReference type="EMBL" id="WEIO01000010">
    <property type="protein sequence ID" value="KAB7705003.1"/>
    <property type="molecule type" value="Genomic_DNA"/>
</dbReference>
<dbReference type="RefSeq" id="WP_152153659.1">
    <property type="nucleotide sequence ID" value="NZ_WEIO01000010.1"/>
</dbReference>
<dbReference type="InterPro" id="IPR020908">
    <property type="entry name" value="UPF0738"/>
</dbReference>
<evidence type="ECO:0000313" key="2">
    <source>
        <dbReference type="Proteomes" id="UP000429595"/>
    </source>
</evidence>
<dbReference type="Pfam" id="PF19785">
    <property type="entry name" value="UPF0738"/>
    <property type="match status" value="1"/>
</dbReference>
<name>A0A6I1FCI6_9BACI</name>
<proteinExistence type="predicted"/>
<sequence>MRKTIHFTKATWSGSGLELHAEPPVKMTGIRAAGQMIVDSDAAAFVYLAEENDEFIYLYIHETAWGALQKALKEEARLFAAGEDVILELDGWKEELLYLVSNIEGNSNYGDEMVEKVETTFLHQQ</sequence>
<evidence type="ECO:0000313" key="1">
    <source>
        <dbReference type="EMBL" id="KAB7705003.1"/>
    </source>
</evidence>
<dbReference type="AlphaFoldDB" id="A0A6I1FCI6"/>
<protein>
    <submittedName>
        <fullName evidence="1">Uncharacterized protein</fullName>
    </submittedName>
</protein>
<keyword evidence="2" id="KW-1185">Reference proteome</keyword>
<gene>
    <name evidence="1" type="ORF">F9802_15700</name>
</gene>
<organism evidence="1 2">
    <name type="scientific">Bacillus aerolatus</name>
    <dbReference type="NCBI Taxonomy" id="2653354"/>
    <lineage>
        <taxon>Bacteria</taxon>
        <taxon>Bacillati</taxon>
        <taxon>Bacillota</taxon>
        <taxon>Bacilli</taxon>
        <taxon>Bacillales</taxon>
        <taxon>Bacillaceae</taxon>
        <taxon>Bacillus</taxon>
    </lineage>
</organism>
<accession>A0A6I1FCI6</accession>